<dbReference type="OrthoDB" id="538336at2759"/>
<evidence type="ECO:0000256" key="1">
    <source>
        <dbReference type="ARBA" id="ARBA00006288"/>
    </source>
</evidence>
<dbReference type="GO" id="GO:0005777">
    <property type="term" value="C:peroxisome"/>
    <property type="evidence" value="ECO:0007669"/>
    <property type="project" value="InterPro"/>
</dbReference>
<keyword evidence="2" id="KW-0560">Oxidoreductase</keyword>
<comment type="caution">
    <text evidence="4">The sequence shown here is derived from an EMBL/GenBank/DDBJ whole genome shotgun (WGS) entry which is preliminary data.</text>
</comment>
<evidence type="ECO:0000313" key="5">
    <source>
        <dbReference type="Proteomes" id="UP000785200"/>
    </source>
</evidence>
<dbReference type="Pfam" id="PF01756">
    <property type="entry name" value="ACOX"/>
    <property type="match status" value="1"/>
</dbReference>
<dbReference type="GO" id="GO:0055088">
    <property type="term" value="P:lipid homeostasis"/>
    <property type="evidence" value="ECO:0007669"/>
    <property type="project" value="TreeGrafter"/>
</dbReference>
<evidence type="ECO:0000259" key="3">
    <source>
        <dbReference type="Pfam" id="PF01756"/>
    </source>
</evidence>
<keyword evidence="5" id="KW-1185">Reference proteome</keyword>
<proteinExistence type="inferred from homology"/>
<comment type="similarity">
    <text evidence="1">Belongs to the acyl-CoA oxidase family.</text>
</comment>
<organism evidence="4 5">
    <name type="scientific">Hyphodiscus hymeniophilus</name>
    <dbReference type="NCBI Taxonomy" id="353542"/>
    <lineage>
        <taxon>Eukaryota</taxon>
        <taxon>Fungi</taxon>
        <taxon>Dikarya</taxon>
        <taxon>Ascomycota</taxon>
        <taxon>Pezizomycotina</taxon>
        <taxon>Leotiomycetes</taxon>
        <taxon>Helotiales</taxon>
        <taxon>Hyphodiscaceae</taxon>
        <taxon>Hyphodiscus</taxon>
    </lineage>
</organism>
<evidence type="ECO:0000313" key="4">
    <source>
        <dbReference type="EMBL" id="KAG0650216.1"/>
    </source>
</evidence>
<feature type="domain" description="Acyl-CoA oxidase C-terminal" evidence="3">
    <location>
        <begin position="1"/>
        <end position="100"/>
    </location>
</feature>
<dbReference type="InterPro" id="IPR002655">
    <property type="entry name" value="Acyl-CoA_oxidase_C"/>
</dbReference>
<dbReference type="GO" id="GO:0033540">
    <property type="term" value="P:fatty acid beta-oxidation using acyl-CoA oxidase"/>
    <property type="evidence" value="ECO:0007669"/>
    <property type="project" value="TreeGrafter"/>
</dbReference>
<dbReference type="GO" id="GO:0003997">
    <property type="term" value="F:acyl-CoA oxidase activity"/>
    <property type="evidence" value="ECO:0007669"/>
    <property type="project" value="InterPro"/>
</dbReference>
<dbReference type="PANTHER" id="PTHR10909">
    <property type="entry name" value="ELECTRON TRANSPORT OXIDOREDUCTASE"/>
    <property type="match status" value="1"/>
</dbReference>
<reference evidence="4" key="1">
    <citation type="submission" date="2019-07" db="EMBL/GenBank/DDBJ databases">
        <title>Hyphodiscus hymeniophilus genome sequencing and assembly.</title>
        <authorList>
            <person name="Kramer G."/>
            <person name="Nodwell J."/>
        </authorList>
    </citation>
    <scope>NUCLEOTIDE SEQUENCE</scope>
    <source>
        <strain evidence="4">ATCC 34498</strain>
    </source>
</reference>
<sequence length="116" mass="13251">MWDLYRLFALSTMESKDREFLNAGVVCNQQLNALADKIQDIMTRIRPHAVKLVDAWSIPDYLLDSALGRYDGKVYEDLYNRAHRLNPLNSVTFNPNYWEEEIVMGSGDGGAILAKL</sequence>
<dbReference type="InterPro" id="IPR012258">
    <property type="entry name" value="Acyl-CoA_oxidase"/>
</dbReference>
<evidence type="ECO:0000256" key="2">
    <source>
        <dbReference type="ARBA" id="ARBA00023002"/>
    </source>
</evidence>
<dbReference type="GO" id="GO:0005504">
    <property type="term" value="F:fatty acid binding"/>
    <property type="evidence" value="ECO:0007669"/>
    <property type="project" value="TreeGrafter"/>
</dbReference>
<dbReference type="Gene3D" id="1.20.140.10">
    <property type="entry name" value="Butyryl-CoA Dehydrogenase, subunit A, domain 3"/>
    <property type="match status" value="1"/>
</dbReference>
<dbReference type="SUPFAM" id="SSF47203">
    <property type="entry name" value="Acyl-CoA dehydrogenase C-terminal domain-like"/>
    <property type="match status" value="1"/>
</dbReference>
<dbReference type="InterPro" id="IPR036250">
    <property type="entry name" value="AcylCo_DH-like_C"/>
</dbReference>
<dbReference type="AlphaFoldDB" id="A0A9P6VL32"/>
<dbReference type="EMBL" id="VNKQ01000006">
    <property type="protein sequence ID" value="KAG0650216.1"/>
    <property type="molecule type" value="Genomic_DNA"/>
</dbReference>
<name>A0A9P6VL32_9HELO</name>
<accession>A0A9P6VL32</accession>
<protein>
    <submittedName>
        <fullName evidence="4">Peroxisomal acyl-coenzyme A oxidase 1</fullName>
    </submittedName>
</protein>
<dbReference type="PANTHER" id="PTHR10909:SF250">
    <property type="entry name" value="PEROXISOMAL ACYL-COENZYME A OXIDASE 1"/>
    <property type="match status" value="1"/>
</dbReference>
<dbReference type="Proteomes" id="UP000785200">
    <property type="component" value="Unassembled WGS sequence"/>
</dbReference>
<gene>
    <name evidence="4" type="ORF">D0Z07_3056</name>
</gene>
<dbReference type="GO" id="GO:0071949">
    <property type="term" value="F:FAD binding"/>
    <property type="evidence" value="ECO:0007669"/>
    <property type="project" value="InterPro"/>
</dbReference>